<evidence type="ECO:0000256" key="1">
    <source>
        <dbReference type="SAM" id="Phobius"/>
    </source>
</evidence>
<keyword evidence="1" id="KW-1133">Transmembrane helix</keyword>
<keyword evidence="1" id="KW-0812">Transmembrane</keyword>
<keyword evidence="1" id="KW-0472">Membrane</keyword>
<evidence type="ECO:0000313" key="2">
    <source>
        <dbReference type="EMBL" id="OGM91157.1"/>
    </source>
</evidence>
<dbReference type="Gene3D" id="3.90.550.10">
    <property type="entry name" value="Spore Coat Polysaccharide Biosynthesis Protein SpsA, Chain A"/>
    <property type="match status" value="1"/>
</dbReference>
<sequence length="316" mass="36231">MTSIIPLLKETQKKHWVVPRRPQKKDRVGFVFSTKERVDFTKQTLPSMDQDGGYDIVWVDGSDSEEARKLPASYNFRNARLAEYHLDIKGGPNKAILFGLGRLIELGYDYCGLMENDILLKKGWFEKLMGLFILAADDGIAVGAATVRNFESRVLEYRNRYTINWNIGAGMILFSRDAAKLLTENYPPIATAQGLYKFYGKHLGLDLGTAKELWFDKPDRAMSPDFNYETVLYPRGLAAIGSVPAYAIKELEAGVSPEERGTKYVSEEKRNFLVYKPMNRWKLPIIYIIAPFFSATWVLFKNMPWLKKLARRVFDK</sequence>
<dbReference type="SUPFAM" id="SSF53448">
    <property type="entry name" value="Nucleotide-diphospho-sugar transferases"/>
    <property type="match status" value="1"/>
</dbReference>
<dbReference type="CDD" id="cd00761">
    <property type="entry name" value="Glyco_tranf_GTA_type"/>
    <property type="match status" value="1"/>
</dbReference>
<evidence type="ECO:0008006" key="4">
    <source>
        <dbReference type="Google" id="ProtNLM"/>
    </source>
</evidence>
<dbReference type="AlphaFoldDB" id="A0A1F8DRA3"/>
<proteinExistence type="predicted"/>
<accession>A0A1F8DRA3</accession>
<evidence type="ECO:0000313" key="3">
    <source>
        <dbReference type="Proteomes" id="UP000178946"/>
    </source>
</evidence>
<protein>
    <recommendedName>
        <fullName evidence="4">Glycosyltransferase 2-like domain-containing protein</fullName>
    </recommendedName>
</protein>
<dbReference type="InterPro" id="IPR029044">
    <property type="entry name" value="Nucleotide-diphossugar_trans"/>
</dbReference>
<comment type="caution">
    <text evidence="2">The sequence shown here is derived from an EMBL/GenBank/DDBJ whole genome shotgun (WGS) entry which is preliminary data.</text>
</comment>
<dbReference type="Proteomes" id="UP000178946">
    <property type="component" value="Unassembled WGS sequence"/>
</dbReference>
<name>A0A1F8DRA3_9BACT</name>
<dbReference type="EMBL" id="MGIR01000003">
    <property type="protein sequence ID" value="OGM91157.1"/>
    <property type="molecule type" value="Genomic_DNA"/>
</dbReference>
<reference evidence="2 3" key="1">
    <citation type="journal article" date="2016" name="Nat. Commun.">
        <title>Thousands of microbial genomes shed light on interconnected biogeochemical processes in an aquifer system.</title>
        <authorList>
            <person name="Anantharaman K."/>
            <person name="Brown C.T."/>
            <person name="Hug L.A."/>
            <person name="Sharon I."/>
            <person name="Castelle C.J."/>
            <person name="Probst A.J."/>
            <person name="Thomas B.C."/>
            <person name="Singh A."/>
            <person name="Wilkins M.J."/>
            <person name="Karaoz U."/>
            <person name="Brodie E.L."/>
            <person name="Williams K.H."/>
            <person name="Hubbard S.S."/>
            <person name="Banfield J.F."/>
        </authorList>
    </citation>
    <scope>NUCLEOTIDE SEQUENCE [LARGE SCALE GENOMIC DNA]</scope>
</reference>
<dbReference type="STRING" id="1802557.A3A20_02410"/>
<feature type="transmembrane region" description="Helical" evidence="1">
    <location>
        <begin position="281"/>
        <end position="300"/>
    </location>
</feature>
<gene>
    <name evidence="2" type="ORF">A3A20_02410</name>
</gene>
<organism evidence="2 3">
    <name type="scientific">Candidatus Wolfebacteria bacterium RIFCSPLOWO2_01_FULL_45_19</name>
    <dbReference type="NCBI Taxonomy" id="1802557"/>
    <lineage>
        <taxon>Bacteria</taxon>
        <taxon>Candidatus Wolfeibacteriota</taxon>
    </lineage>
</organism>